<reference evidence="2" key="3">
    <citation type="submission" date="2025-09" db="UniProtKB">
        <authorList>
            <consortium name="Ensembl"/>
        </authorList>
    </citation>
    <scope>IDENTIFICATION</scope>
</reference>
<name>A0A7N4PDP5_SARHA</name>
<dbReference type="PANTHER" id="PTHR35543">
    <property type="entry name" value="PROTEIN C11ORF74"/>
    <property type="match status" value="1"/>
</dbReference>
<keyword evidence="3" id="KW-1185">Reference proteome</keyword>
<feature type="region of interest" description="Disordered" evidence="1">
    <location>
        <begin position="79"/>
        <end position="134"/>
    </location>
</feature>
<feature type="region of interest" description="Disordered" evidence="1">
    <location>
        <begin position="262"/>
        <end position="285"/>
    </location>
</feature>
<protein>
    <submittedName>
        <fullName evidence="2">Intraflagellar transport associated protein</fullName>
    </submittedName>
</protein>
<proteinExistence type="predicted"/>
<reference evidence="2 3" key="1">
    <citation type="journal article" date="2011" name="Proc. Natl. Acad. Sci. U.S.A.">
        <title>Genetic diversity and population structure of the endangered marsupial Sarcophilus harrisii (Tasmanian devil).</title>
        <authorList>
            <person name="Miller W."/>
            <person name="Hayes V.M."/>
            <person name="Ratan A."/>
            <person name="Petersen D.C."/>
            <person name="Wittekindt N.E."/>
            <person name="Miller J."/>
            <person name="Walenz B."/>
            <person name="Knight J."/>
            <person name="Qi J."/>
            <person name="Zhao F."/>
            <person name="Wang Q."/>
            <person name="Bedoya-Reina O.C."/>
            <person name="Katiyar N."/>
            <person name="Tomsho L.P."/>
            <person name="Kasson L.M."/>
            <person name="Hardie R.A."/>
            <person name="Woodbridge P."/>
            <person name="Tindall E.A."/>
            <person name="Bertelsen M.F."/>
            <person name="Dixon D."/>
            <person name="Pyecroft S."/>
            <person name="Helgen K.M."/>
            <person name="Lesk A.M."/>
            <person name="Pringle T.H."/>
            <person name="Patterson N."/>
            <person name="Zhang Y."/>
            <person name="Kreiss A."/>
            <person name="Woods G.M."/>
            <person name="Jones M.E."/>
            <person name="Schuster S.C."/>
        </authorList>
    </citation>
    <scope>NUCLEOTIDE SEQUENCE [LARGE SCALE GENOMIC DNA]</scope>
</reference>
<feature type="compositionally biased region" description="Basic and acidic residues" evidence="1">
    <location>
        <begin position="79"/>
        <end position="99"/>
    </location>
</feature>
<dbReference type="Proteomes" id="UP000007648">
    <property type="component" value="Unassembled WGS sequence"/>
</dbReference>
<reference evidence="2" key="2">
    <citation type="submission" date="2025-08" db="UniProtKB">
        <authorList>
            <consortium name="Ensembl"/>
        </authorList>
    </citation>
    <scope>IDENTIFICATION</scope>
</reference>
<dbReference type="PANTHER" id="PTHR35543:SF1">
    <property type="entry name" value="INTRAFLAGELLAR TRANSPORT-ASSOCIATED PROTEIN"/>
    <property type="match status" value="1"/>
</dbReference>
<evidence type="ECO:0000313" key="2">
    <source>
        <dbReference type="Ensembl" id="ENSSHAP00000036885.1"/>
    </source>
</evidence>
<dbReference type="InterPro" id="IPR040028">
    <property type="entry name" value="IFTAP"/>
</dbReference>
<evidence type="ECO:0000256" key="1">
    <source>
        <dbReference type="SAM" id="MobiDB-lite"/>
    </source>
</evidence>
<evidence type="ECO:0000313" key="3">
    <source>
        <dbReference type="Proteomes" id="UP000007648"/>
    </source>
</evidence>
<dbReference type="AlphaFoldDB" id="A0A7N4PDP5"/>
<dbReference type="Pfam" id="PF17722">
    <property type="entry name" value="IFTAP"/>
    <property type="match status" value="1"/>
</dbReference>
<accession>A0A7N4PDP5</accession>
<dbReference type="GO" id="GO:0120160">
    <property type="term" value="F:intraciliary transport particle A binding"/>
    <property type="evidence" value="ECO:0007669"/>
    <property type="project" value="TreeGrafter"/>
</dbReference>
<dbReference type="Ensembl" id="ENSSHAT00000025997.1">
    <property type="protein sequence ID" value="ENSSHAP00000036885.1"/>
    <property type="gene ID" value="ENSSHAG00000024309.1"/>
</dbReference>
<dbReference type="InParanoid" id="A0A7N4PDP5"/>
<dbReference type="GO" id="GO:0007340">
    <property type="term" value="P:acrosome reaction"/>
    <property type="evidence" value="ECO:0007669"/>
    <property type="project" value="TreeGrafter"/>
</dbReference>
<dbReference type="GO" id="GO:0005829">
    <property type="term" value="C:cytosol"/>
    <property type="evidence" value="ECO:0007669"/>
    <property type="project" value="TreeGrafter"/>
</dbReference>
<gene>
    <name evidence="2" type="primary">IFTAP</name>
</gene>
<dbReference type="GO" id="GO:0097731">
    <property type="term" value="C:9+0 non-motile cilium"/>
    <property type="evidence" value="ECO:0007669"/>
    <property type="project" value="TreeGrafter"/>
</dbReference>
<organism evidence="2 3">
    <name type="scientific">Sarcophilus harrisii</name>
    <name type="common">Tasmanian devil</name>
    <name type="synonym">Sarcophilus laniarius</name>
    <dbReference type="NCBI Taxonomy" id="9305"/>
    <lineage>
        <taxon>Eukaryota</taxon>
        <taxon>Metazoa</taxon>
        <taxon>Chordata</taxon>
        <taxon>Craniata</taxon>
        <taxon>Vertebrata</taxon>
        <taxon>Euteleostomi</taxon>
        <taxon>Mammalia</taxon>
        <taxon>Metatheria</taxon>
        <taxon>Dasyuromorphia</taxon>
        <taxon>Dasyuridae</taxon>
        <taxon>Sarcophilus</taxon>
    </lineage>
</organism>
<dbReference type="GO" id="GO:0007283">
    <property type="term" value="P:spermatogenesis"/>
    <property type="evidence" value="ECO:0007669"/>
    <property type="project" value="TreeGrafter"/>
</dbReference>
<dbReference type="GeneTree" id="ENSGT00390000013149"/>
<dbReference type="FunCoup" id="A0A7N4PDP5">
    <property type="interactions" value="76"/>
</dbReference>
<sequence length="285" mass="32008">MGGRENRQDLESLVQGTARRPLSLHLGVCVGSQVEENQKDEEAAQIGVSVQLLRVGIMDDDQLIAETLDHFINHRESKKELSADTCLSKDDQDTKERTPGPDASENRVASDLNSQPPCLENEQPHMPSLAKTSEEEQIMIDKGRRVGNSTEGDLDRAGKVKVDNFLDLEDFDMDEEIDPKSIPELLLLPGEVEEEYHYSTSSYIPSFDQYSQSESKSLPPTEHLVFGHFKEVSGDEVQPFSLDEDFDYDNVILTPKYSNAEMKTFEEMSNQSKPSPDPQAKESNK</sequence>